<evidence type="ECO:0000313" key="2">
    <source>
        <dbReference type="Proteomes" id="UP000256964"/>
    </source>
</evidence>
<reference evidence="1 2" key="1">
    <citation type="journal article" date="2018" name="Biotechnol. Biofuels">
        <title>Integrative visual omics of the white-rot fungus Polyporus brumalis exposes the biotechnological potential of its oxidative enzymes for delignifying raw plant biomass.</title>
        <authorList>
            <person name="Miyauchi S."/>
            <person name="Rancon A."/>
            <person name="Drula E."/>
            <person name="Hage H."/>
            <person name="Chaduli D."/>
            <person name="Favel A."/>
            <person name="Grisel S."/>
            <person name="Henrissat B."/>
            <person name="Herpoel-Gimbert I."/>
            <person name="Ruiz-Duenas F.J."/>
            <person name="Chevret D."/>
            <person name="Hainaut M."/>
            <person name="Lin J."/>
            <person name="Wang M."/>
            <person name="Pangilinan J."/>
            <person name="Lipzen A."/>
            <person name="Lesage-Meessen L."/>
            <person name="Navarro D."/>
            <person name="Riley R."/>
            <person name="Grigoriev I.V."/>
            <person name="Zhou S."/>
            <person name="Raouche S."/>
            <person name="Rosso M.N."/>
        </authorList>
    </citation>
    <scope>NUCLEOTIDE SEQUENCE [LARGE SCALE GENOMIC DNA]</scope>
    <source>
        <strain evidence="1 2">BRFM 1820</strain>
    </source>
</reference>
<keyword evidence="2" id="KW-1185">Reference proteome</keyword>
<organism evidence="1 2">
    <name type="scientific">Lentinus brumalis</name>
    <dbReference type="NCBI Taxonomy" id="2498619"/>
    <lineage>
        <taxon>Eukaryota</taxon>
        <taxon>Fungi</taxon>
        <taxon>Dikarya</taxon>
        <taxon>Basidiomycota</taxon>
        <taxon>Agaricomycotina</taxon>
        <taxon>Agaricomycetes</taxon>
        <taxon>Polyporales</taxon>
        <taxon>Polyporaceae</taxon>
        <taxon>Lentinus</taxon>
    </lineage>
</organism>
<gene>
    <name evidence="1" type="ORF">OH76DRAFT_555938</name>
</gene>
<protein>
    <submittedName>
        <fullName evidence="1">Uncharacterized protein</fullName>
    </submittedName>
</protein>
<proteinExistence type="predicted"/>
<evidence type="ECO:0000313" key="1">
    <source>
        <dbReference type="EMBL" id="RDX49097.1"/>
    </source>
</evidence>
<dbReference type="Proteomes" id="UP000256964">
    <property type="component" value="Unassembled WGS sequence"/>
</dbReference>
<name>A0A371D984_9APHY</name>
<sequence length="157" mass="16769">MSPSNNKDLRVIVNSHRPAAGETSPRVCGHRSWRLESTPAIAACYPRQLLDNDSTTLPSSRNSKGRSTGWVRTASSRLIPTVCAGSSYRSASNSAPLSGRSLAIRCVISPPGYAPATLTRGHGCQNVELVGSRSETWASFPYTGSHPRCAHRTASTC</sequence>
<dbReference type="AlphaFoldDB" id="A0A371D984"/>
<accession>A0A371D984</accession>
<dbReference type="EMBL" id="KZ857407">
    <property type="protein sequence ID" value="RDX49097.1"/>
    <property type="molecule type" value="Genomic_DNA"/>
</dbReference>